<dbReference type="Proteomes" id="UP000004099">
    <property type="component" value="Unassembled WGS sequence"/>
</dbReference>
<gene>
    <name evidence="2" type="ORF">HMPREF0542_11654</name>
</gene>
<protein>
    <submittedName>
        <fullName evidence="2">Glycosyltransferase, group 2 family protein</fullName>
        <ecNumber evidence="2">2.4.-.-</ecNumber>
    </submittedName>
</protein>
<dbReference type="Pfam" id="PF00535">
    <property type="entry name" value="Glycos_transf_2"/>
    <property type="match status" value="1"/>
</dbReference>
<dbReference type="SUPFAM" id="SSF53448">
    <property type="entry name" value="Nucleotide-diphospho-sugar transferases"/>
    <property type="match status" value="1"/>
</dbReference>
<keyword evidence="2" id="KW-0808">Transferase</keyword>
<dbReference type="AlphaFoldDB" id="E7FRX7"/>
<dbReference type="HOGENOM" id="CLU_025996_25_1_9"/>
<dbReference type="PANTHER" id="PTHR43685:SF2">
    <property type="entry name" value="GLYCOSYLTRANSFERASE 2-LIKE DOMAIN-CONTAINING PROTEIN"/>
    <property type="match status" value="1"/>
</dbReference>
<name>E7FRX7_9LACO</name>
<dbReference type="GO" id="GO:0016757">
    <property type="term" value="F:glycosyltransferase activity"/>
    <property type="evidence" value="ECO:0007669"/>
    <property type="project" value="UniProtKB-KW"/>
</dbReference>
<comment type="caution">
    <text evidence="2">The sequence shown here is derived from an EMBL/GenBank/DDBJ whole genome shotgun (WGS) entry which is preliminary data.</text>
</comment>
<sequence length="349" mass="40270">MRYNSDIKISIIVPVYNSENYITTCINSLLNQNLDDFEIILVDDGSTDNSRKICERYSEKNDEVILVTKENGGLCSARNLGIDTARGEYLLFIDNDDRLENGALEIIWKAITELKCDILRFNRKRVQIFEDGKEKEDIYGCIGVCSKGEKVVFSHDDFFANYRKVRTSGCFSGIWNGVFKRELFDNLRFDTSITAGGEDWLMNLDLYGKCKSVGFIPDVLYTYYRRMSHSVSTTFQDNRIFAIEKSANKEKILIEENNCSVDELLHSDIVYISQIIKIMMHPDSGLDKKDKVEILSKASKEPGLNLDNIDLRRARISFFEKIYLSLYKNKRYILLIEISEAILKFRGNS</sequence>
<dbReference type="InterPro" id="IPR050834">
    <property type="entry name" value="Glycosyltransf_2"/>
</dbReference>
<dbReference type="InterPro" id="IPR029044">
    <property type="entry name" value="Nucleotide-diphossugar_trans"/>
</dbReference>
<dbReference type="RefSeq" id="WP_003695768.1">
    <property type="nucleotide sequence ID" value="NZ_AFYE01000053.1"/>
</dbReference>
<dbReference type="CDD" id="cd00761">
    <property type="entry name" value="Glyco_tranf_GTA_type"/>
    <property type="match status" value="1"/>
</dbReference>
<organism evidence="2 3">
    <name type="scientific">Ligilactobacillus ruminis ATCC 25644</name>
    <dbReference type="NCBI Taxonomy" id="525362"/>
    <lineage>
        <taxon>Bacteria</taxon>
        <taxon>Bacillati</taxon>
        <taxon>Bacillota</taxon>
        <taxon>Bacilli</taxon>
        <taxon>Lactobacillales</taxon>
        <taxon>Lactobacillaceae</taxon>
        <taxon>Ligilactobacillus</taxon>
    </lineage>
</organism>
<dbReference type="Gene3D" id="3.90.550.10">
    <property type="entry name" value="Spore Coat Polysaccharide Biosynthesis Protein SpsA, Chain A"/>
    <property type="match status" value="1"/>
</dbReference>
<proteinExistence type="predicted"/>
<evidence type="ECO:0000313" key="3">
    <source>
        <dbReference type="Proteomes" id="UP000004099"/>
    </source>
</evidence>
<dbReference type="PANTHER" id="PTHR43685">
    <property type="entry name" value="GLYCOSYLTRANSFERASE"/>
    <property type="match status" value="1"/>
</dbReference>
<dbReference type="InterPro" id="IPR001173">
    <property type="entry name" value="Glyco_trans_2-like"/>
</dbReference>
<accession>E7FRX7</accession>
<reference evidence="2 3" key="1">
    <citation type="submission" date="2011-01" db="EMBL/GenBank/DDBJ databases">
        <authorList>
            <person name="Muzny D."/>
            <person name="Qin X."/>
            <person name="Buhay C."/>
            <person name="Dugan-Rocha S."/>
            <person name="Ding Y."/>
            <person name="Chen G."/>
            <person name="Hawes A."/>
            <person name="Holder M."/>
            <person name="Jhangiani S."/>
            <person name="Johnson A."/>
            <person name="Khan Z."/>
            <person name="Li Z."/>
            <person name="Liu W."/>
            <person name="Liu X."/>
            <person name="Perez L."/>
            <person name="Shen H."/>
            <person name="Wang Q."/>
            <person name="Watt J."/>
            <person name="Xi L."/>
            <person name="Xin Y."/>
            <person name="Zhou J."/>
            <person name="Deng J."/>
            <person name="Jiang H."/>
            <person name="Liu Y."/>
            <person name="Qu J."/>
            <person name="Song X.-Z."/>
            <person name="Zhang L."/>
            <person name="Villasana D."/>
            <person name="Johnson A."/>
            <person name="Liu J."/>
            <person name="Liyanage D."/>
            <person name="Lorensuhewa L."/>
            <person name="Robinson T."/>
            <person name="Song A."/>
            <person name="Song B.-B."/>
            <person name="Dinh H."/>
            <person name="Thornton R."/>
            <person name="Coyle M."/>
            <person name="Francisco L."/>
            <person name="Jackson L."/>
            <person name="Javaid M."/>
            <person name="Korchina V."/>
            <person name="Kovar C."/>
            <person name="Mata R."/>
            <person name="Mathew T."/>
            <person name="Ngo R."/>
            <person name="Nguyen L."/>
            <person name="Nguyen N."/>
            <person name="Okwuonu G."/>
            <person name="Ongeri F."/>
            <person name="Pham C."/>
            <person name="Simmons D."/>
            <person name="Wilczek-Boney K."/>
            <person name="Hale W."/>
            <person name="Jakkamsetti A."/>
            <person name="Pham P."/>
            <person name="Ruth R."/>
            <person name="San Lucas F."/>
            <person name="Warren J."/>
            <person name="Zhang J."/>
            <person name="Zhao Z."/>
            <person name="Zhou C."/>
            <person name="Zhu D."/>
            <person name="Lee S."/>
            <person name="Bess C."/>
            <person name="Blankenburg K."/>
            <person name="Forbes L."/>
            <person name="Fu Q."/>
            <person name="Gubbala S."/>
            <person name="Hirani K."/>
            <person name="Jayaseelan J.C."/>
            <person name="Lara F."/>
            <person name="Munidasa M."/>
            <person name="Palculict T."/>
            <person name="Patil S."/>
            <person name="Pu L.-L."/>
            <person name="Saada N."/>
            <person name="Tang L."/>
            <person name="Weissenberger G."/>
            <person name="Zhu Y."/>
            <person name="Hemphill L."/>
            <person name="Shang Y."/>
            <person name="Youmans B."/>
            <person name="Ayvaz T."/>
            <person name="Ross M."/>
            <person name="Santibanez J."/>
            <person name="Aqrawi P."/>
            <person name="Gross S."/>
            <person name="Joshi V."/>
            <person name="Fowler G."/>
            <person name="Nazareth L."/>
            <person name="Reid J."/>
            <person name="Worley K."/>
            <person name="Petrosino J."/>
            <person name="Highlander S."/>
            <person name="Gibbs R."/>
        </authorList>
    </citation>
    <scope>NUCLEOTIDE SEQUENCE [LARGE SCALE GENOMIC DNA]</scope>
    <source>
        <strain evidence="2 3">ATCC 25644</strain>
    </source>
</reference>
<evidence type="ECO:0000259" key="1">
    <source>
        <dbReference type="Pfam" id="PF00535"/>
    </source>
</evidence>
<dbReference type="EMBL" id="ACGS02000044">
    <property type="protein sequence ID" value="EFZ34259.1"/>
    <property type="molecule type" value="Genomic_DNA"/>
</dbReference>
<dbReference type="PATRIC" id="fig|525362.12.peg.1160"/>
<keyword evidence="2" id="KW-0328">Glycosyltransferase</keyword>
<evidence type="ECO:0000313" key="2">
    <source>
        <dbReference type="EMBL" id="EFZ34259.1"/>
    </source>
</evidence>
<feature type="domain" description="Glycosyltransferase 2-like" evidence="1">
    <location>
        <begin position="10"/>
        <end position="183"/>
    </location>
</feature>
<dbReference type="EC" id="2.4.-.-" evidence="2"/>